<dbReference type="GO" id="GO:0015074">
    <property type="term" value="P:DNA integration"/>
    <property type="evidence" value="ECO:0007669"/>
    <property type="project" value="InterPro"/>
</dbReference>
<organism evidence="2 3">
    <name type="scientific">Paenibacillus mellifer</name>
    <dbReference type="NCBI Taxonomy" id="2937794"/>
    <lineage>
        <taxon>Bacteria</taxon>
        <taxon>Bacillati</taxon>
        <taxon>Bacillota</taxon>
        <taxon>Bacilli</taxon>
        <taxon>Bacillales</taxon>
        <taxon>Paenibacillaceae</taxon>
        <taxon>Paenibacillus</taxon>
    </lineage>
</organism>
<dbReference type="GO" id="GO:0006310">
    <property type="term" value="P:DNA recombination"/>
    <property type="evidence" value="ECO:0007669"/>
    <property type="project" value="UniProtKB-KW"/>
</dbReference>
<dbReference type="AlphaFoldDB" id="A0A9X2BUN0"/>
<dbReference type="Proteomes" id="UP001139534">
    <property type="component" value="Unassembled WGS sequence"/>
</dbReference>
<evidence type="ECO:0000313" key="3">
    <source>
        <dbReference type="Proteomes" id="UP001139534"/>
    </source>
</evidence>
<reference evidence="2" key="1">
    <citation type="submission" date="2022-04" db="EMBL/GenBank/DDBJ databases">
        <authorList>
            <person name="Seo M.-J."/>
        </authorList>
    </citation>
    <scope>NUCLEOTIDE SEQUENCE</scope>
    <source>
        <strain evidence="2">MBLB2552</strain>
    </source>
</reference>
<dbReference type="SUPFAM" id="SSF56349">
    <property type="entry name" value="DNA breaking-rejoining enzymes"/>
    <property type="match status" value="1"/>
</dbReference>
<name>A0A9X2BUN0_9BACL</name>
<evidence type="ECO:0000313" key="2">
    <source>
        <dbReference type="EMBL" id="MCK8489246.1"/>
    </source>
</evidence>
<dbReference type="RefSeq" id="WP_248553285.1">
    <property type="nucleotide sequence ID" value="NZ_JALPRK010000021.1"/>
</dbReference>
<keyword evidence="3" id="KW-1185">Reference proteome</keyword>
<dbReference type="Gene3D" id="1.10.443.10">
    <property type="entry name" value="Intergrase catalytic core"/>
    <property type="match status" value="1"/>
</dbReference>
<dbReference type="GO" id="GO:0003677">
    <property type="term" value="F:DNA binding"/>
    <property type="evidence" value="ECO:0007669"/>
    <property type="project" value="InterPro"/>
</dbReference>
<evidence type="ECO:0000256" key="1">
    <source>
        <dbReference type="ARBA" id="ARBA00023172"/>
    </source>
</evidence>
<sequence>MMKNIQVSDHLMFAPYQYNWIEEDGTKHEWSLISIRLNRTMIRLTDYHKYVGAVNGSKYAYYIDNDSVRRVCNFLTYALFKHYGRYKAKRIIDIPFQSAVDYLNEYSKTKNSMGDYPSRQSVEKERYAICHFMKNLKEKRSEYDEHYYVKKVLVESTSANKLVGKKRSRAVWEYEIPATYLGNSSKGLVRDIPQKGIPILLRAVKREEPELVLAVLLQLCAGIREGEIVNIRRANSIYPNGIRYVKENGKFTSFEIDLTKEYVLRSDGKKTGKIKIKRKQTVYPIFLEVIQEAYEEHLKMINEKYLEPEAPLFVNSSVNAKNGKRMAISKQSYCKKIVNIMRENVLPELLRSDDIELKVFGMILNESNWGLHAFRHWFTVQLVLNGEDINGIAFWRGDSSLETAFAYLQNKGEIMRLYEKASEEVGNDIINAINKEDFYGL</sequence>
<dbReference type="EMBL" id="JALPRK010000021">
    <property type="protein sequence ID" value="MCK8489246.1"/>
    <property type="molecule type" value="Genomic_DNA"/>
</dbReference>
<dbReference type="InterPro" id="IPR011010">
    <property type="entry name" value="DNA_brk_join_enz"/>
</dbReference>
<comment type="caution">
    <text evidence="2">The sequence shown here is derived from an EMBL/GenBank/DDBJ whole genome shotgun (WGS) entry which is preliminary data.</text>
</comment>
<accession>A0A9X2BUN0</accession>
<protein>
    <submittedName>
        <fullName evidence="2">Uncharacterized protein</fullName>
    </submittedName>
</protein>
<proteinExistence type="predicted"/>
<keyword evidence="1" id="KW-0233">DNA recombination</keyword>
<gene>
    <name evidence="2" type="ORF">M0651_18905</name>
</gene>
<dbReference type="InterPro" id="IPR013762">
    <property type="entry name" value="Integrase-like_cat_sf"/>
</dbReference>